<dbReference type="InterPro" id="IPR045340">
    <property type="entry name" value="DUF6533"/>
</dbReference>
<reference evidence="5" key="1">
    <citation type="journal article" date="2014" name="Proc. Natl. Acad. Sci. U.S.A.">
        <title>Extensive sampling of basidiomycete genomes demonstrates inadequacy of the white-rot/brown-rot paradigm for wood decay fungi.</title>
        <authorList>
            <person name="Riley R."/>
            <person name="Salamov A.A."/>
            <person name="Brown D.W."/>
            <person name="Nagy L.G."/>
            <person name="Floudas D."/>
            <person name="Held B.W."/>
            <person name="Levasseur A."/>
            <person name="Lombard V."/>
            <person name="Morin E."/>
            <person name="Otillar R."/>
            <person name="Lindquist E.A."/>
            <person name="Sun H."/>
            <person name="LaButti K.M."/>
            <person name="Schmutz J."/>
            <person name="Jabbour D."/>
            <person name="Luo H."/>
            <person name="Baker S.E."/>
            <person name="Pisabarro A.G."/>
            <person name="Walton J.D."/>
            <person name="Blanchette R.A."/>
            <person name="Henrissat B."/>
            <person name="Martin F."/>
            <person name="Cullen D."/>
            <person name="Hibbett D.S."/>
            <person name="Grigoriev I.V."/>
        </authorList>
    </citation>
    <scope>NUCLEOTIDE SEQUENCE [LARGE SCALE GENOMIC DNA]</scope>
    <source>
        <strain evidence="5">MUCL 33604</strain>
    </source>
</reference>
<evidence type="ECO:0000313" key="5">
    <source>
        <dbReference type="Proteomes" id="UP000027265"/>
    </source>
</evidence>
<gene>
    <name evidence="4" type="ORF">JAAARDRAFT_37705</name>
</gene>
<sequence length="326" mass="36559">MSTQGPSTGAQHASAMLAVNRSAAAALALLFYDILLTFDDEVHLIWSRPRSYTKFLYFYVRYMTLAAQISLVFTTGEASPNLQYTHYQCYLWEIWQEGFALSLIMAVDIILILRVHALYNGKKLVTSIICFFYIAEVVSMLTSSVLATPGMEYDTLCLITYSPPSIVTYGVASAVFQGILFSFTLYQFVVSLRQGWGRTRLVTLLMRDGTWAFFLIFSVMIVQSAVYLWGDPDYSGMLYCWLLTIFSFSGYRILLNLQSLSPSHRPSADTDITTSRITNTRMEFTTNFNNGRSIGDNYGGGSMSGPSASDDCEPGWELGDIRRAPD</sequence>
<evidence type="ECO:0000313" key="4">
    <source>
        <dbReference type="EMBL" id="KDQ55173.1"/>
    </source>
</evidence>
<feature type="transmembrane region" description="Helical" evidence="2">
    <location>
        <begin position="125"/>
        <end position="146"/>
    </location>
</feature>
<feature type="transmembrane region" description="Helical" evidence="2">
    <location>
        <begin position="12"/>
        <end position="35"/>
    </location>
</feature>
<dbReference type="EMBL" id="KL197726">
    <property type="protein sequence ID" value="KDQ55173.1"/>
    <property type="molecule type" value="Genomic_DNA"/>
</dbReference>
<feature type="transmembrane region" description="Helical" evidence="2">
    <location>
        <begin position="94"/>
        <end position="113"/>
    </location>
</feature>
<evidence type="ECO:0000256" key="1">
    <source>
        <dbReference type="SAM" id="MobiDB-lite"/>
    </source>
</evidence>
<keyword evidence="2" id="KW-0812">Transmembrane</keyword>
<organism evidence="4 5">
    <name type="scientific">Jaapia argillacea MUCL 33604</name>
    <dbReference type="NCBI Taxonomy" id="933084"/>
    <lineage>
        <taxon>Eukaryota</taxon>
        <taxon>Fungi</taxon>
        <taxon>Dikarya</taxon>
        <taxon>Basidiomycota</taxon>
        <taxon>Agaricomycotina</taxon>
        <taxon>Agaricomycetes</taxon>
        <taxon>Agaricomycetidae</taxon>
        <taxon>Jaapiales</taxon>
        <taxon>Jaapiaceae</taxon>
        <taxon>Jaapia</taxon>
    </lineage>
</organism>
<keyword evidence="5" id="KW-1185">Reference proteome</keyword>
<dbReference type="Pfam" id="PF20151">
    <property type="entry name" value="DUF6533"/>
    <property type="match status" value="1"/>
</dbReference>
<accession>A0A067PJU2</accession>
<keyword evidence="2" id="KW-1133">Transmembrane helix</keyword>
<feature type="transmembrane region" description="Helical" evidence="2">
    <location>
        <begin position="166"/>
        <end position="189"/>
    </location>
</feature>
<keyword evidence="2" id="KW-0472">Membrane</keyword>
<feature type="domain" description="DUF6533" evidence="3">
    <location>
        <begin position="23"/>
        <end position="66"/>
    </location>
</feature>
<feature type="transmembrane region" description="Helical" evidence="2">
    <location>
        <begin position="210"/>
        <end position="230"/>
    </location>
</feature>
<feature type="region of interest" description="Disordered" evidence="1">
    <location>
        <begin position="299"/>
        <end position="326"/>
    </location>
</feature>
<evidence type="ECO:0000256" key="2">
    <source>
        <dbReference type="SAM" id="Phobius"/>
    </source>
</evidence>
<dbReference type="HOGENOM" id="CLU_035509_10_2_1"/>
<proteinExistence type="predicted"/>
<feature type="transmembrane region" description="Helical" evidence="2">
    <location>
        <begin position="56"/>
        <end position="74"/>
    </location>
</feature>
<feature type="transmembrane region" description="Helical" evidence="2">
    <location>
        <begin position="236"/>
        <end position="255"/>
    </location>
</feature>
<dbReference type="STRING" id="933084.A0A067PJU2"/>
<dbReference type="OrthoDB" id="2637653at2759"/>
<dbReference type="InParanoid" id="A0A067PJU2"/>
<dbReference type="Proteomes" id="UP000027265">
    <property type="component" value="Unassembled WGS sequence"/>
</dbReference>
<evidence type="ECO:0000259" key="3">
    <source>
        <dbReference type="Pfam" id="PF20151"/>
    </source>
</evidence>
<dbReference type="AlphaFoldDB" id="A0A067PJU2"/>
<protein>
    <recommendedName>
        <fullName evidence="3">DUF6533 domain-containing protein</fullName>
    </recommendedName>
</protein>
<name>A0A067PJU2_9AGAM</name>